<dbReference type="OrthoDB" id="10063141at2759"/>
<feature type="region of interest" description="Disordered" evidence="22">
    <location>
        <begin position="1090"/>
        <end position="1109"/>
    </location>
</feature>
<evidence type="ECO:0000313" key="25">
    <source>
        <dbReference type="Proteomes" id="UP000245341"/>
    </source>
</evidence>
<evidence type="ECO:0000256" key="15">
    <source>
        <dbReference type="ARBA" id="ARBA00023136"/>
    </source>
</evidence>
<evidence type="ECO:0000313" key="26">
    <source>
        <dbReference type="RefSeq" id="XP_030884047.1"/>
    </source>
</evidence>
<dbReference type="InterPro" id="IPR022699">
    <property type="entry name" value="Stonin2_N"/>
</dbReference>
<feature type="compositionally biased region" description="Basic and acidic residues" evidence="22">
    <location>
        <begin position="737"/>
        <end position="747"/>
    </location>
</feature>
<organism evidence="25 26">
    <name type="scientific">Leptonychotes weddellii</name>
    <name type="common">Weddell seal</name>
    <name type="synonym">Otaria weddellii</name>
    <dbReference type="NCBI Taxonomy" id="9713"/>
    <lineage>
        <taxon>Eukaryota</taxon>
        <taxon>Metazoa</taxon>
        <taxon>Chordata</taxon>
        <taxon>Craniata</taxon>
        <taxon>Vertebrata</taxon>
        <taxon>Euteleostomi</taxon>
        <taxon>Mammalia</taxon>
        <taxon>Eutheria</taxon>
        <taxon>Laurasiatheria</taxon>
        <taxon>Carnivora</taxon>
        <taxon>Caniformia</taxon>
        <taxon>Pinnipedia</taxon>
        <taxon>Phocidae</taxon>
        <taxon>Monachinae</taxon>
        <taxon>Lobodontini</taxon>
        <taxon>Leptonychotes</taxon>
    </lineage>
</organism>
<evidence type="ECO:0000256" key="4">
    <source>
        <dbReference type="ARBA" id="ARBA00005579"/>
    </source>
</evidence>
<evidence type="ECO:0000256" key="11">
    <source>
        <dbReference type="ARBA" id="ARBA00022737"/>
    </source>
</evidence>
<dbReference type="FunFam" id="2.60.40.1170:FF:000018">
    <property type="entry name" value="stonin-2 isoform X2"/>
    <property type="match status" value="1"/>
</dbReference>
<sequence length="1219" mass="136390">MEAISWQASSPAMNGHPATPLTSARFPSWVTFDDNEVSCPLPPVTSPLKPNPPPVASVIPDVPHHSAGSFKKRERPKSTLMNFSKVQKLDISSLNHPPSVTEAPPWRATNPFLNETLQDVQPSPINPFIAFFEEQKRRSQNSSISSATGKSQRDSLIVIYQDAISFDDSSKNQSHSDAVEKLKQLQIDDPDSLGSVTLPDDDPIAWVELDDHPPGLALSQPRHGWPMMLRIPEKKNIMSSRHWGPIYIKLTDSGYLQLYYEQGLEKPFREFKLEICHEISEPRLQNYDENGRIHSLRIDRVTYKEKKKYQPKPAVAHTAEREQVIKLGTTNYDDFLSFIRAVQDQLMNLPVLSMDLSTVGLNYLEEEITVDVKDEFSGIVSKGDNQILQHHVLTRIHILSFLSGLAECRLGLNDVLVKGNEIVSRQDIMPTTTTKWIKLHQCRFHGCVDEDVFNNSRVILFNPLDACRFELMRFRTVFAEKTLPFTLRTAASINGAEVEVQSWLRMSAGFSSNQDPLIQVPCENVMVRYPVPSEWVKNFRRESVLGEKSLKAKVNRGASFGSTSMSGSEPVMRVTLGTAKYEHAFNSIVWRINRLPDKNSASGHPHCFFCHLELGSDREVPSGFASHVNVEFSMPTTSASKATVRSISVEDKTDIRKWVNYSAHYSYKVEIEQKKSLKPDFEGDEMENPKECGVQFILLVKKQSLTKRIGLLGMQQTLNVGEEMRLQETTKMMYKGFEGRSGHEGGKKPLKQSKKQAKEMDEEDKAFKQKQKEEQKKLEELKAKAAGKGPLATGGIKKSGKKEGGWEAAASSLKRARPRCLEKGTPSSLKTKTASGELGESTRPTVSTSMQWKPKLYRSVIEDVINDVRDIFLDDGVDEQVLMELKTLWENKLMQSRAVDGFHSEEQQLLLQVQQQHQPQQQQHHHHHHHQQTQPQQTVPQQAQTQQVLIPASQQAAAPQVIVPDSKLIQHMNASNMSAAATAATLALPAGVTPVQQILTNSGQLLQVVRAANGAQYIFQPQQSVVLQQQVIPQMQPGGVQAPVIQQVLAPLPGGISPQTGVIIQPQQILFTGNKTQVIPTTVAAPTPAQAQITAAGQQQPQAQPAQAQAPLVLQVDGTGDTSSEEDEDEEEDYDDDEEEDKEKDGAEDGQVEEEPLNSEDDVSDEEGQELFDTENVVVCQYDKIHRSKNKWKFHLKDGIMNLNGRDYIFSKAIGDAEW</sequence>
<dbReference type="SMART" id="SM01371">
    <property type="entry name" value="TFIIA"/>
    <property type="match status" value="1"/>
</dbReference>
<dbReference type="InterPro" id="IPR028565">
    <property type="entry name" value="MHD"/>
</dbReference>
<dbReference type="Gene3D" id="1.10.287.100">
    <property type="match status" value="1"/>
</dbReference>
<keyword evidence="15" id="KW-0472">Membrane</keyword>
<feature type="region of interest" description="Disordered" evidence="22">
    <location>
        <begin position="737"/>
        <end position="846"/>
    </location>
</feature>
<evidence type="ECO:0000256" key="12">
    <source>
        <dbReference type="ARBA" id="ARBA00022843"/>
    </source>
</evidence>
<feature type="compositionally biased region" description="Basic and acidic residues" evidence="22">
    <location>
        <begin position="765"/>
        <end position="783"/>
    </location>
</feature>
<dbReference type="InterPro" id="IPR004855">
    <property type="entry name" value="TFIIA_asu/bsu"/>
</dbReference>
<keyword evidence="8" id="KW-0597">Phosphoprotein</keyword>
<comment type="subunit">
    <text evidence="20">Interacts with the second C2 domain of synaptotagmins SYT1 and SYT2. Interacts with EPS15, EPS15R and ITSN1. Interacts indirectly with the AP-2 adapter complex. Interacts with TOR1A and COPS4; the interaction controls STON2 protein stability.</text>
</comment>
<evidence type="ECO:0000256" key="9">
    <source>
        <dbReference type="ARBA" id="ARBA00022583"/>
    </source>
</evidence>
<name>A0A7F8QS89_LEPWE</name>
<dbReference type="FunFam" id="2.60.40.1170:FF:000036">
    <property type="entry name" value="stonin-2 isoform X1"/>
    <property type="match status" value="1"/>
</dbReference>
<dbReference type="GO" id="GO:0006367">
    <property type="term" value="P:transcription initiation at RNA polymerase II promoter"/>
    <property type="evidence" value="ECO:0007669"/>
    <property type="project" value="InterPro"/>
</dbReference>
<evidence type="ECO:0000256" key="16">
    <source>
        <dbReference type="ARBA" id="ARBA00023163"/>
    </source>
</evidence>
<dbReference type="GO" id="GO:0005672">
    <property type="term" value="C:transcription factor TFIIA complex"/>
    <property type="evidence" value="ECO:0007669"/>
    <property type="project" value="InterPro"/>
</dbReference>
<evidence type="ECO:0000256" key="10">
    <source>
        <dbReference type="ARBA" id="ARBA00022599"/>
    </source>
</evidence>
<dbReference type="AlphaFoldDB" id="A0A7F8QS89"/>
<keyword evidence="16" id="KW-0804">Transcription</keyword>
<comment type="subcellular location">
    <subcellularLocation>
        <location evidence="3">Cytoplasm</location>
    </subcellularLocation>
    <subcellularLocation>
        <location evidence="2">Membrane</location>
    </subcellularLocation>
    <subcellularLocation>
        <location evidence="1">Nucleus</location>
    </subcellularLocation>
    <subcellularLocation>
        <location evidence="18">Synapse</location>
        <location evidence="18">Synaptosome</location>
    </subcellularLocation>
</comment>
<dbReference type="SUPFAM" id="SSF47396">
    <property type="entry name" value="Transcription factor IIA (TFIIA), alpha-helical domain"/>
    <property type="match status" value="1"/>
</dbReference>
<evidence type="ECO:0000256" key="5">
    <source>
        <dbReference type="ARBA" id="ARBA00006631"/>
    </source>
</evidence>
<dbReference type="PANTHER" id="PTHR10529">
    <property type="entry name" value="AP COMPLEX SUBUNIT MU"/>
    <property type="match status" value="1"/>
</dbReference>
<dbReference type="Proteomes" id="UP000245341">
    <property type="component" value="Unplaced"/>
</dbReference>
<evidence type="ECO:0000256" key="3">
    <source>
        <dbReference type="ARBA" id="ARBA00004496"/>
    </source>
</evidence>
<dbReference type="Gene3D" id="2.30.18.10">
    <property type="entry name" value="Transcription factor IIA (TFIIA), beta-barrel domain"/>
    <property type="match status" value="1"/>
</dbReference>
<dbReference type="SUPFAM" id="SSF50784">
    <property type="entry name" value="Transcription factor IIA (TFIIA), beta-barrel domain"/>
    <property type="match status" value="1"/>
</dbReference>
<dbReference type="GO" id="GO:0043005">
    <property type="term" value="C:neuron projection"/>
    <property type="evidence" value="ECO:0007669"/>
    <property type="project" value="UniProtKB-KW"/>
</dbReference>
<dbReference type="GeneID" id="102741575"/>
<dbReference type="Pfam" id="PF12016">
    <property type="entry name" value="Stonin2_N"/>
    <property type="match status" value="1"/>
</dbReference>
<dbReference type="Gene3D" id="2.60.40.1170">
    <property type="entry name" value="Mu homology domain, subdomain B"/>
    <property type="match status" value="2"/>
</dbReference>
<evidence type="ECO:0000256" key="6">
    <source>
        <dbReference type="ARBA" id="ARBA00010059"/>
    </source>
</evidence>
<feature type="region of interest" description="Disordered" evidence="22">
    <location>
        <begin position="912"/>
        <end position="950"/>
    </location>
</feature>
<feature type="domain" description="SHD" evidence="23">
    <location>
        <begin position="224"/>
        <end position="357"/>
    </location>
</feature>
<keyword evidence="10" id="KW-0771">Synaptosome</keyword>
<dbReference type="InterPro" id="IPR031228">
    <property type="entry name" value="STON2_MHD"/>
</dbReference>
<keyword evidence="11" id="KW-0677">Repeat</keyword>
<evidence type="ECO:0000256" key="14">
    <source>
        <dbReference type="ARBA" id="ARBA00023018"/>
    </source>
</evidence>
<comment type="similarity">
    <text evidence="6">Belongs to the TFIIA subunit 1 family.</text>
</comment>
<dbReference type="FunFam" id="2.60.40.1170:FF:000012">
    <property type="entry name" value="Stonin 2"/>
    <property type="match status" value="1"/>
</dbReference>
<comment type="similarity">
    <text evidence="4">Belongs to the Stoned B family.</text>
</comment>
<evidence type="ECO:0000256" key="8">
    <source>
        <dbReference type="ARBA" id="ARBA00022553"/>
    </source>
</evidence>
<dbReference type="CDD" id="cd07976">
    <property type="entry name" value="TFIIA_alpha_beta_like"/>
    <property type="match status" value="2"/>
</dbReference>
<dbReference type="InterPro" id="IPR015157">
    <property type="entry name" value="TMA7"/>
</dbReference>
<dbReference type="PROSITE" id="PS51072">
    <property type="entry name" value="MHD"/>
    <property type="match status" value="1"/>
</dbReference>
<evidence type="ECO:0000256" key="2">
    <source>
        <dbReference type="ARBA" id="ARBA00004370"/>
    </source>
</evidence>
<proteinExistence type="inferred from homology"/>
<gene>
    <name evidence="26" type="primary">LOC102741575</name>
</gene>
<comment type="function">
    <text evidence="19">Adapter protein involved in endocytic machinery. Involved in the synaptic vesicle recycling. May facilitate clathrin-coated vesicle uncoating.</text>
</comment>
<dbReference type="GO" id="GO:0005737">
    <property type="term" value="C:cytoplasm"/>
    <property type="evidence" value="ECO:0007669"/>
    <property type="project" value="UniProtKB-SubCell"/>
</dbReference>
<evidence type="ECO:0000256" key="19">
    <source>
        <dbReference type="ARBA" id="ARBA00055858"/>
    </source>
</evidence>
<dbReference type="SUPFAM" id="SSF49447">
    <property type="entry name" value="Second domain of Mu2 adaptin subunit (ap50) of ap2 adaptor"/>
    <property type="match status" value="1"/>
</dbReference>
<feature type="compositionally biased region" description="Low complexity" evidence="22">
    <location>
        <begin position="912"/>
        <end position="922"/>
    </location>
</feature>
<dbReference type="Pfam" id="PF00928">
    <property type="entry name" value="Adap_comp_sub"/>
    <property type="match status" value="1"/>
</dbReference>
<dbReference type="CDD" id="cd09263">
    <property type="entry name" value="AP_stonin-2_MHD"/>
    <property type="match status" value="1"/>
</dbReference>
<dbReference type="InterPro" id="IPR012320">
    <property type="entry name" value="SHD_dom"/>
</dbReference>
<keyword evidence="12" id="KW-0832">Ubl conjugation</keyword>
<dbReference type="RefSeq" id="XP_030884047.1">
    <property type="nucleotide sequence ID" value="XM_031028187.1"/>
</dbReference>
<feature type="domain" description="MHD" evidence="24">
    <location>
        <begin position="365"/>
        <end position="672"/>
    </location>
</feature>
<evidence type="ECO:0000256" key="13">
    <source>
        <dbReference type="ARBA" id="ARBA00023015"/>
    </source>
</evidence>
<dbReference type="Pfam" id="PF09072">
    <property type="entry name" value="TMA7"/>
    <property type="match status" value="1"/>
</dbReference>
<evidence type="ECO:0000256" key="21">
    <source>
        <dbReference type="ARBA" id="ARBA00073678"/>
    </source>
</evidence>
<comment type="similarity">
    <text evidence="5">Belongs to the TMA7 family.</text>
</comment>
<dbReference type="FunFam" id="2.30.18.10:FF:000002">
    <property type="entry name" value="Transcription initiation factor IIA subunit 1"/>
    <property type="match status" value="1"/>
</dbReference>
<evidence type="ECO:0000256" key="22">
    <source>
        <dbReference type="SAM" id="MobiDB-lite"/>
    </source>
</evidence>
<dbReference type="InterPro" id="IPR050431">
    <property type="entry name" value="Adaptor_comp_med_subunit"/>
</dbReference>
<evidence type="ECO:0000259" key="23">
    <source>
        <dbReference type="PROSITE" id="PS51070"/>
    </source>
</evidence>
<evidence type="ECO:0000256" key="7">
    <source>
        <dbReference type="ARBA" id="ARBA00022490"/>
    </source>
</evidence>
<feature type="compositionally biased region" description="Low complexity" evidence="22">
    <location>
        <begin position="932"/>
        <end position="948"/>
    </location>
</feature>
<feature type="compositionally biased region" description="Polar residues" evidence="22">
    <location>
        <begin position="825"/>
        <end position="834"/>
    </location>
</feature>
<reference evidence="26" key="1">
    <citation type="submission" date="2025-08" db="UniProtKB">
        <authorList>
            <consortium name="RefSeq"/>
        </authorList>
    </citation>
    <scope>IDENTIFICATION</scope>
    <source>
        <tissue evidence="26">Liver</tissue>
    </source>
</reference>
<dbReference type="InterPro" id="IPR036168">
    <property type="entry name" value="AP2_Mu_C_sf"/>
</dbReference>
<evidence type="ECO:0000256" key="1">
    <source>
        <dbReference type="ARBA" id="ARBA00004123"/>
    </source>
</evidence>
<dbReference type="GO" id="GO:0045202">
    <property type="term" value="C:synapse"/>
    <property type="evidence" value="ECO:0007669"/>
    <property type="project" value="UniProtKB-SubCell"/>
</dbReference>
<keyword evidence="9" id="KW-0254">Endocytosis</keyword>
<accession>A0A7F8QS89</accession>
<evidence type="ECO:0000256" key="18">
    <source>
        <dbReference type="ARBA" id="ARBA00034102"/>
    </source>
</evidence>
<dbReference type="GO" id="GO:0016020">
    <property type="term" value="C:membrane"/>
    <property type="evidence" value="ECO:0007669"/>
    <property type="project" value="UniProtKB-SubCell"/>
</dbReference>
<dbReference type="Pfam" id="PF03153">
    <property type="entry name" value="TFIIA"/>
    <property type="match status" value="2"/>
</dbReference>
<protein>
    <recommendedName>
        <fullName evidence="21">Stonin-2</fullName>
    </recommendedName>
</protein>
<evidence type="ECO:0000256" key="17">
    <source>
        <dbReference type="ARBA" id="ARBA00023242"/>
    </source>
</evidence>
<keyword evidence="7" id="KW-0963">Cytoplasm</keyword>
<dbReference type="FunFam" id="1.10.287.100:FF:000001">
    <property type="entry name" value="Transcription initiation factor IIA subunit"/>
    <property type="match status" value="1"/>
</dbReference>
<dbReference type="InterPro" id="IPR009088">
    <property type="entry name" value="TFIIA_b-brl"/>
</dbReference>
<feature type="region of interest" description="Disordered" evidence="22">
    <location>
        <begin position="1117"/>
        <end position="1172"/>
    </location>
</feature>
<dbReference type="PROSITE" id="PS51070">
    <property type="entry name" value="SHD"/>
    <property type="match status" value="1"/>
</dbReference>
<dbReference type="GO" id="GO:0006897">
    <property type="term" value="P:endocytosis"/>
    <property type="evidence" value="ECO:0007669"/>
    <property type="project" value="UniProtKB-KW"/>
</dbReference>
<dbReference type="KEGG" id="lww:102741575"/>
<keyword evidence="13" id="KW-0805">Transcription regulation</keyword>
<feature type="compositionally biased region" description="Acidic residues" evidence="22">
    <location>
        <begin position="1123"/>
        <end position="1172"/>
    </location>
</feature>
<keyword evidence="17" id="KW-0539">Nucleus</keyword>
<keyword evidence="25" id="KW-1185">Reference proteome</keyword>
<evidence type="ECO:0000256" key="20">
    <source>
        <dbReference type="ARBA" id="ARBA00063885"/>
    </source>
</evidence>
<keyword evidence="14" id="KW-0770">Synapse</keyword>
<evidence type="ECO:0000259" key="24">
    <source>
        <dbReference type="PROSITE" id="PS51072"/>
    </source>
</evidence>